<keyword evidence="12" id="KW-1185">Reference proteome</keyword>
<dbReference type="Proteomes" id="UP001243989">
    <property type="component" value="Unassembled WGS sequence"/>
</dbReference>
<evidence type="ECO:0000256" key="4">
    <source>
        <dbReference type="ARBA" id="ARBA00022679"/>
    </source>
</evidence>
<keyword evidence="9" id="KW-0325">Glycoprotein</keyword>
<dbReference type="InterPro" id="IPR022751">
    <property type="entry name" value="Alpha_mannosyltransferase"/>
</dbReference>
<evidence type="ECO:0000256" key="5">
    <source>
        <dbReference type="ARBA" id="ARBA00022692"/>
    </source>
</evidence>
<dbReference type="AlphaFoldDB" id="A0AAJ0EMM4"/>
<accession>A0AAJ0EMM4</accession>
<evidence type="ECO:0000256" key="10">
    <source>
        <dbReference type="SAM" id="MobiDB-lite"/>
    </source>
</evidence>
<proteinExistence type="inferred from homology"/>
<evidence type="ECO:0000256" key="7">
    <source>
        <dbReference type="ARBA" id="ARBA00022989"/>
    </source>
</evidence>
<dbReference type="PANTHER" id="PTHR31392:SF1">
    <property type="entry name" value="ALPHA-1,3-MANNOSYLTRANSFERASE MNN1-RELATED"/>
    <property type="match status" value="1"/>
</dbReference>
<dbReference type="GO" id="GO:0006493">
    <property type="term" value="P:protein O-linked glycosylation"/>
    <property type="evidence" value="ECO:0007669"/>
    <property type="project" value="TreeGrafter"/>
</dbReference>
<evidence type="ECO:0000256" key="3">
    <source>
        <dbReference type="ARBA" id="ARBA00022676"/>
    </source>
</evidence>
<comment type="caution">
    <text evidence="11">The sequence shown here is derived from an EMBL/GenBank/DDBJ whole genome shotgun (WGS) entry which is preliminary data.</text>
</comment>
<organism evidence="11 12">
    <name type="scientific">Colletotrichum phormii</name>
    <dbReference type="NCBI Taxonomy" id="359342"/>
    <lineage>
        <taxon>Eukaryota</taxon>
        <taxon>Fungi</taxon>
        <taxon>Dikarya</taxon>
        <taxon>Ascomycota</taxon>
        <taxon>Pezizomycotina</taxon>
        <taxon>Sordariomycetes</taxon>
        <taxon>Hypocreomycetidae</taxon>
        <taxon>Glomerellales</taxon>
        <taxon>Glomerellaceae</taxon>
        <taxon>Colletotrichum</taxon>
        <taxon>Colletotrichum acutatum species complex</taxon>
    </lineage>
</organism>
<evidence type="ECO:0000256" key="9">
    <source>
        <dbReference type="ARBA" id="ARBA00023180"/>
    </source>
</evidence>
<evidence type="ECO:0000256" key="6">
    <source>
        <dbReference type="ARBA" id="ARBA00022968"/>
    </source>
</evidence>
<keyword evidence="3 11" id="KW-0328">Glycosyltransferase</keyword>
<dbReference type="GO" id="GO:0000033">
    <property type="term" value="F:alpha-1,3-mannosyltransferase activity"/>
    <property type="evidence" value="ECO:0007669"/>
    <property type="project" value="TreeGrafter"/>
</dbReference>
<evidence type="ECO:0000313" key="12">
    <source>
        <dbReference type="Proteomes" id="UP001243989"/>
    </source>
</evidence>
<dbReference type="GeneID" id="85474362"/>
<dbReference type="EMBL" id="JAHMHQ010000002">
    <property type="protein sequence ID" value="KAK1654603.1"/>
    <property type="molecule type" value="Genomic_DNA"/>
</dbReference>
<dbReference type="GO" id="GO:0016020">
    <property type="term" value="C:membrane"/>
    <property type="evidence" value="ECO:0007669"/>
    <property type="project" value="UniProtKB-SubCell"/>
</dbReference>
<dbReference type="SUPFAM" id="SSF53448">
    <property type="entry name" value="Nucleotide-diphospho-sugar transferases"/>
    <property type="match status" value="1"/>
</dbReference>
<dbReference type="InterPro" id="IPR029044">
    <property type="entry name" value="Nucleotide-diphossugar_trans"/>
</dbReference>
<protein>
    <submittedName>
        <fullName evidence="11">Mannosyltransferase putative-domain-containing protein</fullName>
    </submittedName>
</protein>
<evidence type="ECO:0000256" key="8">
    <source>
        <dbReference type="ARBA" id="ARBA00023136"/>
    </source>
</evidence>
<evidence type="ECO:0000256" key="1">
    <source>
        <dbReference type="ARBA" id="ARBA00004606"/>
    </source>
</evidence>
<reference evidence="11" key="1">
    <citation type="submission" date="2021-06" db="EMBL/GenBank/DDBJ databases">
        <title>Comparative genomics, transcriptomics and evolutionary studies reveal genomic signatures of adaptation to plant cell wall in hemibiotrophic fungi.</title>
        <authorList>
            <consortium name="DOE Joint Genome Institute"/>
            <person name="Baroncelli R."/>
            <person name="Diaz J.F."/>
            <person name="Benocci T."/>
            <person name="Peng M."/>
            <person name="Battaglia E."/>
            <person name="Haridas S."/>
            <person name="Andreopoulos W."/>
            <person name="Labutti K."/>
            <person name="Pangilinan J."/>
            <person name="Floch G.L."/>
            <person name="Makela M.R."/>
            <person name="Henrissat B."/>
            <person name="Grigoriev I.V."/>
            <person name="Crouch J.A."/>
            <person name="De Vries R.P."/>
            <person name="Sukno S.A."/>
            <person name="Thon M.R."/>
        </authorList>
    </citation>
    <scope>NUCLEOTIDE SEQUENCE</scope>
    <source>
        <strain evidence="11">CBS 102054</strain>
    </source>
</reference>
<evidence type="ECO:0000256" key="2">
    <source>
        <dbReference type="ARBA" id="ARBA00009105"/>
    </source>
</evidence>
<evidence type="ECO:0000313" key="11">
    <source>
        <dbReference type="EMBL" id="KAK1654603.1"/>
    </source>
</evidence>
<dbReference type="RefSeq" id="XP_060450647.1">
    <property type="nucleotide sequence ID" value="XM_060589500.1"/>
</dbReference>
<keyword evidence="6" id="KW-0735">Signal-anchor</keyword>
<feature type="region of interest" description="Disordered" evidence="10">
    <location>
        <begin position="37"/>
        <end position="65"/>
    </location>
</feature>
<name>A0AAJ0EMM4_9PEZI</name>
<dbReference type="GO" id="GO:0005794">
    <property type="term" value="C:Golgi apparatus"/>
    <property type="evidence" value="ECO:0007669"/>
    <property type="project" value="TreeGrafter"/>
</dbReference>
<comment type="subcellular location">
    <subcellularLocation>
        <location evidence="1">Membrane</location>
        <topology evidence="1">Single-pass type II membrane protein</topology>
    </subcellularLocation>
</comment>
<comment type="similarity">
    <text evidence="2">Belongs to the MNN1/MNT family.</text>
</comment>
<sequence>MVVKVMPSSRMTTSILFACLLFLFLYSSYVLTPSYHPTSPAKPPPAQTQSHPPQHSDKPKEDGPTAWQKEAALISDEANSLIDDPIQPPYKFKFYELGQRTKKAREWVKFLDNAPKSENARPLLETVESAIASFFPFIQHSPKNPDSKTPFSDLRSSIVPGSRGFVIPTGKGTMRYATHLIGALQDILYCNMTIQIVYAGDEDLPPEDREKLLARFKGLQFLDVLSVVDDKTLKLVNGGWAIKAFAALYAPFEEVLLSDADSVFVQVPESLFLDPLYEQTGALLFHDRLLWQHAFAERHEWWRSQIHEPSAALNKSLVWTDDYAEEGDSGVVVVDKSRLDVLMGLLHVAWQNTYDVREEVSYKITYGDKETWWFGLELSGASYAFEKHYGSMVGWFKDKVNDSVERICSFVIGHVDVRDDLIWYNGGLLKNKKIDPKEFGLPTHTVVDGTWEKGGDRTQMSCMVGHNVKPLNMDMQWILNSSITLAQELDQHFGFLES</sequence>
<keyword evidence="7" id="KW-1133">Transmembrane helix</keyword>
<keyword evidence="5" id="KW-0812">Transmembrane</keyword>
<dbReference type="PANTHER" id="PTHR31392">
    <property type="entry name" value="ALPHA-1,3-MANNOSYLTRANSFERASE MNN1-RELATED"/>
    <property type="match status" value="1"/>
</dbReference>
<keyword evidence="4" id="KW-0808">Transferase</keyword>
<dbReference type="Pfam" id="PF11051">
    <property type="entry name" value="Mannosyl_trans3"/>
    <property type="match status" value="1"/>
</dbReference>
<gene>
    <name evidence="11" type="ORF">BDP81DRAFT_416115</name>
</gene>
<feature type="compositionally biased region" description="Basic and acidic residues" evidence="10">
    <location>
        <begin position="54"/>
        <end position="63"/>
    </location>
</feature>
<keyword evidence="8" id="KW-0472">Membrane</keyword>